<keyword evidence="12" id="KW-0969">Cilium</keyword>
<comment type="similarity">
    <text evidence="3 7">Belongs to the flagella basal body rod proteins family.</text>
</comment>
<organism evidence="12 13">
    <name type="scientific">Qipengyuania pacifica</name>
    <dbReference type="NCBI Taxonomy" id="2860199"/>
    <lineage>
        <taxon>Bacteria</taxon>
        <taxon>Pseudomonadati</taxon>
        <taxon>Pseudomonadota</taxon>
        <taxon>Alphaproteobacteria</taxon>
        <taxon>Sphingomonadales</taxon>
        <taxon>Erythrobacteraceae</taxon>
        <taxon>Qipengyuania</taxon>
    </lineage>
</organism>
<keyword evidence="12" id="KW-0966">Cell projection</keyword>
<keyword evidence="5 7" id="KW-0964">Secreted</keyword>
<dbReference type="Proteomes" id="UP000776651">
    <property type="component" value="Unassembled WGS sequence"/>
</dbReference>
<evidence type="ECO:0000259" key="9">
    <source>
        <dbReference type="Pfam" id="PF00460"/>
    </source>
</evidence>
<proteinExistence type="inferred from homology"/>
<evidence type="ECO:0000256" key="2">
    <source>
        <dbReference type="ARBA" id="ARBA00004613"/>
    </source>
</evidence>
<evidence type="ECO:0000256" key="5">
    <source>
        <dbReference type="ARBA" id="ARBA00022525"/>
    </source>
</evidence>
<evidence type="ECO:0000259" key="10">
    <source>
        <dbReference type="Pfam" id="PF06429"/>
    </source>
</evidence>
<accession>A0ABS7JEV6</accession>
<evidence type="ECO:0000256" key="1">
    <source>
        <dbReference type="ARBA" id="ARBA00004117"/>
    </source>
</evidence>
<evidence type="ECO:0000256" key="7">
    <source>
        <dbReference type="RuleBase" id="RU362065"/>
    </source>
</evidence>
<evidence type="ECO:0000313" key="12">
    <source>
        <dbReference type="EMBL" id="MBX7487084.1"/>
    </source>
</evidence>
<feature type="domain" description="Flagellar basal body rod protein N-terminal" evidence="9">
    <location>
        <begin position="7"/>
        <end position="35"/>
    </location>
</feature>
<evidence type="ECO:0000256" key="8">
    <source>
        <dbReference type="SAM" id="Coils"/>
    </source>
</evidence>
<name>A0ABS7JEV6_9SPHN</name>
<dbReference type="PRINTS" id="PR01005">
    <property type="entry name" value="FLGHOOKAP1"/>
</dbReference>
<dbReference type="Pfam" id="PF22638">
    <property type="entry name" value="FlgK_D1"/>
    <property type="match status" value="1"/>
</dbReference>
<dbReference type="Pfam" id="PF06429">
    <property type="entry name" value="Flg_bbr_C"/>
    <property type="match status" value="1"/>
</dbReference>
<evidence type="ECO:0000259" key="11">
    <source>
        <dbReference type="Pfam" id="PF22638"/>
    </source>
</evidence>
<evidence type="ECO:0000313" key="13">
    <source>
        <dbReference type="Proteomes" id="UP000776651"/>
    </source>
</evidence>
<evidence type="ECO:0000256" key="4">
    <source>
        <dbReference type="ARBA" id="ARBA00016244"/>
    </source>
</evidence>
<comment type="subcellular location">
    <subcellularLocation>
        <location evidence="1">Bacterial flagellum basal body</location>
    </subcellularLocation>
    <subcellularLocation>
        <location evidence="2 7">Secreted</location>
    </subcellularLocation>
</comment>
<dbReference type="InterPro" id="IPR001444">
    <property type="entry name" value="Flag_bb_rod_N"/>
</dbReference>
<dbReference type="RefSeq" id="WP_221596440.1">
    <property type="nucleotide sequence ID" value="NZ_JAIGNQ010000001.1"/>
</dbReference>
<dbReference type="InterPro" id="IPR010930">
    <property type="entry name" value="Flg_bb/hook_C_dom"/>
</dbReference>
<keyword evidence="8" id="KW-0175">Coiled coil</keyword>
<keyword evidence="13" id="KW-1185">Reference proteome</keyword>
<dbReference type="Pfam" id="PF00460">
    <property type="entry name" value="Flg_bb_rod"/>
    <property type="match status" value="1"/>
</dbReference>
<feature type="domain" description="Flagellar hook-associated protein FlgK helical" evidence="11">
    <location>
        <begin position="101"/>
        <end position="319"/>
    </location>
</feature>
<evidence type="ECO:0000256" key="6">
    <source>
        <dbReference type="ARBA" id="ARBA00023143"/>
    </source>
</evidence>
<feature type="coiled-coil region" evidence="8">
    <location>
        <begin position="79"/>
        <end position="106"/>
    </location>
</feature>
<dbReference type="InterPro" id="IPR002371">
    <property type="entry name" value="FlgK"/>
</dbReference>
<dbReference type="InterPro" id="IPR053927">
    <property type="entry name" value="FlgK_helical"/>
</dbReference>
<protein>
    <recommendedName>
        <fullName evidence="4 7">Flagellar hook-associated protein 1</fullName>
        <shortName evidence="7">HAP1</shortName>
    </recommendedName>
</protein>
<feature type="domain" description="Flagellar basal-body/hook protein C-terminal" evidence="10">
    <location>
        <begin position="405"/>
        <end position="443"/>
    </location>
</feature>
<sequence length="446" mass="45466">MASDLLSIAVSGARAARGALDVTAQNIANASSDGYVRRSLRIEEVSASGGAGRIGDISLSGSRIAEIRRNADSFLQGEVRRTSGDLQRANTELKGLRNMESALEQSGVFSSIVEFEAALQQLAGDPVDPSRRAAVIGEATTLASKFNITASSFDAVGEGLRFEADAQVSEANVIGGELARVNLRLTRAGAGSSDRAALLDQRDQLLERLSGFTSITTNFESDGTVAVALGANPTQSFVQGGTSQTLSSAVAADGTLSFAVNGQPVSPGSGSLAGASLALTELASVRGRLDTIAASLADTVNNAQAAGVALDGTQGQPIFSGTTAGTLTVVMTQGQGLATAPTGAGAGSRDDSNLNALRQSLASLNPAQQLNGLLFDVSSKVAGRTVTQGALDTIASSARISLEQQSGVDLDTEAANLIRFQQAFQASGRAMQAASDIFDTLLGIGR</sequence>
<dbReference type="PANTHER" id="PTHR30033">
    <property type="entry name" value="FLAGELLAR HOOK-ASSOCIATED PROTEIN 1"/>
    <property type="match status" value="1"/>
</dbReference>
<gene>
    <name evidence="7 12" type="primary">flgK</name>
    <name evidence="12" type="ORF">K3177_01020</name>
</gene>
<dbReference type="SUPFAM" id="SSF64518">
    <property type="entry name" value="Phase 1 flagellin"/>
    <property type="match status" value="1"/>
</dbReference>
<dbReference type="EMBL" id="JAIGNQ010000001">
    <property type="protein sequence ID" value="MBX7487084.1"/>
    <property type="molecule type" value="Genomic_DNA"/>
</dbReference>
<keyword evidence="6 7" id="KW-0975">Bacterial flagellum</keyword>
<evidence type="ECO:0000256" key="3">
    <source>
        <dbReference type="ARBA" id="ARBA00009677"/>
    </source>
</evidence>
<keyword evidence="12" id="KW-0282">Flagellum</keyword>
<comment type="caution">
    <text evidence="12">The sequence shown here is derived from an EMBL/GenBank/DDBJ whole genome shotgun (WGS) entry which is preliminary data.</text>
</comment>
<reference evidence="12 13" key="1">
    <citation type="submission" date="2021-08" db="EMBL/GenBank/DDBJ databases">
        <title>Comparative Genomics Analysis of the Genus Qipengyuania Reveals Extensive Genetic Diversity and Metabolic Versatility, Including the Description of Fifteen Novel Species.</title>
        <authorList>
            <person name="Liu Y."/>
        </authorList>
    </citation>
    <scope>NUCLEOTIDE SEQUENCE [LARGE SCALE GENOMIC DNA]</scope>
    <source>
        <strain evidence="12 13">GH25</strain>
    </source>
</reference>
<dbReference type="NCBIfam" id="TIGR02492">
    <property type="entry name" value="flgK_ends"/>
    <property type="match status" value="1"/>
</dbReference>